<reference evidence="3 4" key="1">
    <citation type="submission" date="2020-07" db="EMBL/GenBank/DDBJ databases">
        <title>Sequencing the genomes of 1000 actinobacteria strains.</title>
        <authorList>
            <person name="Klenk H.-P."/>
        </authorList>
    </citation>
    <scope>NUCLEOTIDE SEQUENCE [LARGE SCALE GENOMIC DNA]</scope>
    <source>
        <strain evidence="3 4">DSM 45975</strain>
    </source>
</reference>
<dbReference type="PROSITE" id="PS00061">
    <property type="entry name" value="ADH_SHORT"/>
    <property type="match status" value="1"/>
</dbReference>
<keyword evidence="2" id="KW-0560">Oxidoreductase</keyword>
<dbReference type="SUPFAM" id="SSF51735">
    <property type="entry name" value="NAD(P)-binding Rossmann-fold domains"/>
    <property type="match status" value="1"/>
</dbReference>
<dbReference type="RefSeq" id="WP_182545218.1">
    <property type="nucleotide sequence ID" value="NZ_JACGWZ010000004.1"/>
</dbReference>
<dbReference type="GO" id="GO:0016616">
    <property type="term" value="F:oxidoreductase activity, acting on the CH-OH group of donors, NAD or NADP as acceptor"/>
    <property type="evidence" value="ECO:0007669"/>
    <property type="project" value="UniProtKB-ARBA"/>
</dbReference>
<dbReference type="EMBL" id="JACGWZ010000004">
    <property type="protein sequence ID" value="MBA8825986.1"/>
    <property type="molecule type" value="Genomic_DNA"/>
</dbReference>
<gene>
    <name evidence="3" type="ORF">FHX42_003352</name>
</gene>
<dbReference type="InterPro" id="IPR020904">
    <property type="entry name" value="Sc_DH/Rdtase_CS"/>
</dbReference>
<proteinExistence type="inferred from homology"/>
<organism evidence="3 4">
    <name type="scientific">Halosaccharopolyspora lacisalsi</name>
    <dbReference type="NCBI Taxonomy" id="1000566"/>
    <lineage>
        <taxon>Bacteria</taxon>
        <taxon>Bacillati</taxon>
        <taxon>Actinomycetota</taxon>
        <taxon>Actinomycetes</taxon>
        <taxon>Pseudonocardiales</taxon>
        <taxon>Pseudonocardiaceae</taxon>
        <taxon>Halosaccharopolyspora</taxon>
    </lineage>
</organism>
<dbReference type="Pfam" id="PF13561">
    <property type="entry name" value="adh_short_C2"/>
    <property type="match status" value="1"/>
</dbReference>
<dbReference type="InterPro" id="IPR036291">
    <property type="entry name" value="NAD(P)-bd_dom_sf"/>
</dbReference>
<dbReference type="PRINTS" id="PR00081">
    <property type="entry name" value="GDHRDH"/>
</dbReference>
<dbReference type="PANTHER" id="PTHR42760">
    <property type="entry name" value="SHORT-CHAIN DEHYDROGENASES/REDUCTASES FAMILY MEMBER"/>
    <property type="match status" value="1"/>
</dbReference>
<sequence length="252" mass="26498">MGMEAFSLQGKVALVTGGGQGIGWELAKALHSAGAHPVIAEINEETGKSAADQLDGDFLHLDVTDSGQVTDAVRGIVAEHGHLDVSVHNAGKVHNAPGETMSDDSWRQVLGLNLDAVFYCCRAVGNVMLEQGCGSIINIASMSGMISNHPQPQVSYNTSKAGVIMLTKSLAGEWAPRGVRVNSISPGYIETDLLTQVRTDQPDLFSGWLEQTPMGRVGQPHELGPLAVFLASEASSFVTGSNVVADGGFTSW</sequence>
<dbReference type="PANTHER" id="PTHR42760:SF115">
    <property type="entry name" value="3-OXOACYL-[ACYL-CARRIER-PROTEIN] REDUCTASE FABG"/>
    <property type="match status" value="1"/>
</dbReference>
<dbReference type="Gene3D" id="3.40.50.720">
    <property type="entry name" value="NAD(P)-binding Rossmann-like Domain"/>
    <property type="match status" value="1"/>
</dbReference>
<comment type="caution">
    <text evidence="3">The sequence shown here is derived from an EMBL/GenBank/DDBJ whole genome shotgun (WGS) entry which is preliminary data.</text>
</comment>
<dbReference type="AlphaFoldDB" id="A0A839E0D9"/>
<evidence type="ECO:0000313" key="3">
    <source>
        <dbReference type="EMBL" id="MBA8825986.1"/>
    </source>
</evidence>
<dbReference type="PRINTS" id="PR00080">
    <property type="entry name" value="SDRFAMILY"/>
</dbReference>
<dbReference type="GO" id="GO:0005975">
    <property type="term" value="P:carbohydrate metabolic process"/>
    <property type="evidence" value="ECO:0007669"/>
    <property type="project" value="UniProtKB-ARBA"/>
</dbReference>
<evidence type="ECO:0000256" key="1">
    <source>
        <dbReference type="ARBA" id="ARBA00006484"/>
    </source>
</evidence>
<dbReference type="FunFam" id="3.40.50.720:FF:000240">
    <property type="entry name" value="SDR family oxidoreductase"/>
    <property type="match status" value="1"/>
</dbReference>
<dbReference type="InterPro" id="IPR002347">
    <property type="entry name" value="SDR_fam"/>
</dbReference>
<dbReference type="Proteomes" id="UP000569329">
    <property type="component" value="Unassembled WGS sequence"/>
</dbReference>
<keyword evidence="4" id="KW-1185">Reference proteome</keyword>
<protein>
    <submittedName>
        <fullName evidence="3">NAD(P)-dependent dehydrogenase (Short-subunit alcohol dehydrogenase family)</fullName>
    </submittedName>
</protein>
<comment type="similarity">
    <text evidence="1">Belongs to the short-chain dehydrogenases/reductases (SDR) family.</text>
</comment>
<evidence type="ECO:0000256" key="2">
    <source>
        <dbReference type="ARBA" id="ARBA00023002"/>
    </source>
</evidence>
<evidence type="ECO:0000313" key="4">
    <source>
        <dbReference type="Proteomes" id="UP000569329"/>
    </source>
</evidence>
<name>A0A839E0D9_9PSEU</name>
<accession>A0A839E0D9</accession>